<name>A0A3P1T5W8_9ACTN</name>
<dbReference type="SUPFAM" id="SSF101478">
    <property type="entry name" value="ADP-ribosylglycohydrolase"/>
    <property type="match status" value="1"/>
</dbReference>
<evidence type="ECO:0000313" key="2">
    <source>
        <dbReference type="EMBL" id="RRD04595.1"/>
    </source>
</evidence>
<dbReference type="PANTHER" id="PTHR16222:SF12">
    <property type="entry name" value="ADP-RIBOSYLGLYCOHYDROLASE-RELATED"/>
    <property type="match status" value="1"/>
</dbReference>
<organism evidence="2 3">
    <name type="scientific">Arachnia propionica</name>
    <dbReference type="NCBI Taxonomy" id="1750"/>
    <lineage>
        <taxon>Bacteria</taxon>
        <taxon>Bacillati</taxon>
        <taxon>Actinomycetota</taxon>
        <taxon>Actinomycetes</taxon>
        <taxon>Propionibacteriales</taxon>
        <taxon>Propionibacteriaceae</taxon>
        <taxon>Arachnia</taxon>
    </lineage>
</organism>
<keyword evidence="2" id="KW-0378">Hydrolase</keyword>
<dbReference type="AlphaFoldDB" id="A0A3P1T5W8"/>
<keyword evidence="1" id="KW-0479">Metal-binding</keyword>
<dbReference type="GO" id="GO:0016787">
    <property type="term" value="F:hydrolase activity"/>
    <property type="evidence" value="ECO:0007669"/>
    <property type="project" value="UniProtKB-KW"/>
</dbReference>
<evidence type="ECO:0000313" key="3">
    <source>
        <dbReference type="Proteomes" id="UP000280819"/>
    </source>
</evidence>
<proteinExistence type="predicted"/>
<feature type="binding site" evidence="1">
    <location>
        <position position="51"/>
    </location>
    <ligand>
        <name>Mg(2+)</name>
        <dbReference type="ChEBI" id="CHEBI:18420"/>
        <label>1</label>
    </ligand>
</feature>
<protein>
    <submittedName>
        <fullName evidence="2">ADP-ribosylglycohydrolase family protein</fullName>
    </submittedName>
</protein>
<keyword evidence="1" id="KW-0460">Magnesium</keyword>
<dbReference type="Proteomes" id="UP000280819">
    <property type="component" value="Unassembled WGS sequence"/>
</dbReference>
<reference evidence="2 3" key="1">
    <citation type="submission" date="2018-11" db="EMBL/GenBank/DDBJ databases">
        <title>Genomes From Bacteria Associated with the Canine Oral Cavity: a Test Case for Automated Genome-Based Taxonomic Assignment.</title>
        <authorList>
            <person name="Coil D.A."/>
            <person name="Jospin G."/>
            <person name="Darling A.E."/>
            <person name="Wallis C."/>
            <person name="Davis I.J."/>
            <person name="Harris S."/>
            <person name="Eisen J.A."/>
            <person name="Holcombe L.J."/>
            <person name="O'Flynn C."/>
        </authorList>
    </citation>
    <scope>NUCLEOTIDE SEQUENCE [LARGE SCALE GENOMIC DNA]</scope>
    <source>
        <strain evidence="2 3">OH887_COT-365</strain>
    </source>
</reference>
<dbReference type="PANTHER" id="PTHR16222">
    <property type="entry name" value="ADP-RIBOSYLGLYCOHYDROLASE"/>
    <property type="match status" value="1"/>
</dbReference>
<feature type="binding site" evidence="1">
    <location>
        <position position="257"/>
    </location>
    <ligand>
        <name>Mg(2+)</name>
        <dbReference type="ChEBI" id="CHEBI:18420"/>
        <label>1</label>
    </ligand>
</feature>
<comment type="cofactor">
    <cofactor evidence="1">
        <name>Mg(2+)</name>
        <dbReference type="ChEBI" id="CHEBI:18420"/>
    </cofactor>
    <text evidence="1">Binds 2 magnesium ions per subunit.</text>
</comment>
<feature type="binding site" evidence="1">
    <location>
        <position position="53"/>
    </location>
    <ligand>
        <name>Mg(2+)</name>
        <dbReference type="ChEBI" id="CHEBI:18420"/>
        <label>1</label>
    </ligand>
</feature>
<dbReference type="InterPro" id="IPR050792">
    <property type="entry name" value="ADP-ribosylglycohydrolase"/>
</dbReference>
<accession>A0A3P1T5W8</accession>
<dbReference type="EMBL" id="RQZG01000010">
    <property type="protein sequence ID" value="RRD04595.1"/>
    <property type="molecule type" value="Genomic_DNA"/>
</dbReference>
<dbReference type="GO" id="GO:0046872">
    <property type="term" value="F:metal ion binding"/>
    <property type="evidence" value="ECO:0007669"/>
    <property type="project" value="UniProtKB-KW"/>
</dbReference>
<dbReference type="Gene3D" id="1.10.4080.10">
    <property type="entry name" value="ADP-ribosylation/Crystallin J1"/>
    <property type="match status" value="1"/>
</dbReference>
<dbReference type="OrthoDB" id="9798107at2"/>
<dbReference type="Pfam" id="PF03747">
    <property type="entry name" value="ADP_ribosyl_GH"/>
    <property type="match status" value="1"/>
</dbReference>
<feature type="binding site" evidence="1">
    <location>
        <position position="52"/>
    </location>
    <ligand>
        <name>Mg(2+)</name>
        <dbReference type="ChEBI" id="CHEBI:18420"/>
        <label>1</label>
    </ligand>
</feature>
<dbReference type="InterPro" id="IPR005502">
    <property type="entry name" value="Ribosyl_crysJ1"/>
</dbReference>
<feature type="binding site" evidence="1">
    <location>
        <position position="254"/>
    </location>
    <ligand>
        <name>Mg(2+)</name>
        <dbReference type="ChEBI" id="CHEBI:18420"/>
        <label>1</label>
    </ligand>
</feature>
<feature type="binding site" evidence="1">
    <location>
        <position position="256"/>
    </location>
    <ligand>
        <name>Mg(2+)</name>
        <dbReference type="ChEBI" id="CHEBI:18420"/>
        <label>1</label>
    </ligand>
</feature>
<evidence type="ECO:0000256" key="1">
    <source>
        <dbReference type="PIRSR" id="PIRSR605502-1"/>
    </source>
</evidence>
<gene>
    <name evidence="2" type="ORF">EII34_09840</name>
</gene>
<dbReference type="InterPro" id="IPR036705">
    <property type="entry name" value="Ribosyl_crysJ1_sf"/>
</dbReference>
<dbReference type="RefSeq" id="WP_124844985.1">
    <property type="nucleotide sequence ID" value="NZ_RQZG01000010.1"/>
</dbReference>
<comment type="caution">
    <text evidence="2">The sequence shown here is derived from an EMBL/GenBank/DDBJ whole genome shotgun (WGS) entry which is preliminary data.</text>
</comment>
<sequence length="309" mass="32783">MHEDRILGCLLGLAAGDALGTTVEFQPRGSFPEVTDIVGGGVFDLEAGQWTDDTSMTLCLATSLVEMGGHDPRDQLERFRRWYRDGYLSSTGSCFDIGNQTVAALLDFEATGEPYRPYAGEGSAGNGSLMRVAPLVLAYWRDPATAIRLSGDHSRTTHPARACVESCEAFGELLAAAVAGASKPELFALAMARAEQVTTPRLAEILAGSFRGRDRDAISSSGHVLDSLEAALWAFDATDDFASAVRLAVNLGDDADTVGAICGALAGAFHGSSGIPERWRNRLHDAQLIEKLGLALARGIWSVEALAIP</sequence>